<dbReference type="InterPro" id="IPR012338">
    <property type="entry name" value="Beta-lactam/transpept-like"/>
</dbReference>
<dbReference type="PANTHER" id="PTHR21581:SF33">
    <property type="entry name" value="D-ALANYL-D-ALANINE CARBOXYPEPTIDASE DACB"/>
    <property type="match status" value="1"/>
</dbReference>
<evidence type="ECO:0000313" key="11">
    <source>
        <dbReference type="EMBL" id="GAA4710382.1"/>
    </source>
</evidence>
<keyword evidence="8" id="KW-0812">Transmembrane</keyword>
<dbReference type="Gene3D" id="3.40.710.10">
    <property type="entry name" value="DD-peptidase/beta-lactamase superfamily"/>
    <property type="match status" value="1"/>
</dbReference>
<evidence type="ECO:0000256" key="9">
    <source>
        <dbReference type="SAM" id="SignalP"/>
    </source>
</evidence>
<evidence type="ECO:0000256" key="7">
    <source>
        <dbReference type="RuleBase" id="RU004016"/>
    </source>
</evidence>
<keyword evidence="12" id="KW-1185">Reference proteome</keyword>
<dbReference type="SUPFAM" id="SSF56601">
    <property type="entry name" value="beta-lactamase/transpeptidase-like"/>
    <property type="match status" value="1"/>
</dbReference>
<evidence type="ECO:0000256" key="2">
    <source>
        <dbReference type="ARBA" id="ARBA00022729"/>
    </source>
</evidence>
<name>A0ABP8XNE1_9PSEU</name>
<accession>A0ABP8XNE1</accession>
<feature type="transmembrane region" description="Helical" evidence="8">
    <location>
        <begin position="397"/>
        <end position="420"/>
    </location>
</feature>
<evidence type="ECO:0000259" key="10">
    <source>
        <dbReference type="Pfam" id="PF00768"/>
    </source>
</evidence>
<protein>
    <recommendedName>
        <fullName evidence="10">Peptidase S11 D-alanyl-D-alanine carboxypeptidase A N-terminal domain-containing protein</fullName>
    </recommendedName>
</protein>
<keyword evidence="2 9" id="KW-0732">Signal</keyword>
<dbReference type="PANTHER" id="PTHR21581">
    <property type="entry name" value="D-ALANYL-D-ALANINE CARBOXYPEPTIDASE"/>
    <property type="match status" value="1"/>
</dbReference>
<keyword evidence="4" id="KW-0133">Cell shape</keyword>
<organism evidence="11 12">
    <name type="scientific">Pseudonocardia yuanmonensis</name>
    <dbReference type="NCBI Taxonomy" id="1095914"/>
    <lineage>
        <taxon>Bacteria</taxon>
        <taxon>Bacillati</taxon>
        <taxon>Actinomycetota</taxon>
        <taxon>Actinomycetes</taxon>
        <taxon>Pseudonocardiales</taxon>
        <taxon>Pseudonocardiaceae</taxon>
        <taxon>Pseudonocardia</taxon>
    </lineage>
</organism>
<evidence type="ECO:0000256" key="4">
    <source>
        <dbReference type="ARBA" id="ARBA00022960"/>
    </source>
</evidence>
<feature type="domain" description="Peptidase S11 D-alanyl-D-alanine carboxypeptidase A N-terminal" evidence="10">
    <location>
        <begin position="114"/>
        <end position="333"/>
    </location>
</feature>
<comment type="caution">
    <text evidence="11">The sequence shown here is derived from an EMBL/GenBank/DDBJ whole genome shotgun (WGS) entry which is preliminary data.</text>
</comment>
<evidence type="ECO:0000256" key="3">
    <source>
        <dbReference type="ARBA" id="ARBA00022801"/>
    </source>
</evidence>
<comment type="similarity">
    <text evidence="1 7">Belongs to the peptidase S11 family.</text>
</comment>
<dbReference type="PRINTS" id="PR00725">
    <property type="entry name" value="DADACBPTASE1"/>
</dbReference>
<dbReference type="InterPro" id="IPR001967">
    <property type="entry name" value="Peptidase_S11_N"/>
</dbReference>
<evidence type="ECO:0000313" key="12">
    <source>
        <dbReference type="Proteomes" id="UP001500325"/>
    </source>
</evidence>
<evidence type="ECO:0000256" key="6">
    <source>
        <dbReference type="ARBA" id="ARBA00023316"/>
    </source>
</evidence>
<dbReference type="Proteomes" id="UP001500325">
    <property type="component" value="Unassembled WGS sequence"/>
</dbReference>
<reference evidence="12" key="1">
    <citation type="journal article" date="2019" name="Int. J. Syst. Evol. Microbiol.">
        <title>The Global Catalogue of Microorganisms (GCM) 10K type strain sequencing project: providing services to taxonomists for standard genome sequencing and annotation.</title>
        <authorList>
            <consortium name="The Broad Institute Genomics Platform"/>
            <consortium name="The Broad Institute Genome Sequencing Center for Infectious Disease"/>
            <person name="Wu L."/>
            <person name="Ma J."/>
        </authorList>
    </citation>
    <scope>NUCLEOTIDE SEQUENCE [LARGE SCALE GENOMIC DNA]</scope>
    <source>
        <strain evidence="12">JCM 18055</strain>
    </source>
</reference>
<keyword evidence="3" id="KW-0378">Hydrolase</keyword>
<gene>
    <name evidence="11" type="ORF">GCM10023215_60240</name>
</gene>
<keyword evidence="6" id="KW-0961">Cell wall biogenesis/degradation</keyword>
<keyword evidence="8" id="KW-1133">Transmembrane helix</keyword>
<evidence type="ECO:0000256" key="1">
    <source>
        <dbReference type="ARBA" id="ARBA00007164"/>
    </source>
</evidence>
<sequence length="425" mass="42572">MGRWVRATVGALVAAIVTLPLTTSPATAALATVSATTPAVAASGPSVAIPTGPATPPALAAPAPAGVCPGHEAPSGPPAHEETVAVVPVAVPPLPVGGPRLGACGDVLPDGAAPPPAVSAVGWVVADLDSGTVLAAHDPHGRQRPASTLKILTTLVVRAQLDPDADVVVVPEDVQVDGSKAGIGPGGHYSVRQLLAGLLLNSGNDTAMALARTMGGVPATLQAMQARAEQLGALDTRPATPSGLDGPGMSSSAYDLAVLFRVALRDPLVRETLAAPTVPFPGFADRPGFALSNDDPLLHTYPGAFAGKTGFTDAARHTFVGAAERNGRRLVVAMVRGEQRPVRMVAQAGALLDYGFGMPATASVGTLVDSRPVEPRPAPAPVPSPVAIAPAPPAHPLLPWVAAAGVLAVLGVAGTGLVVVRRRRS</sequence>
<dbReference type="Pfam" id="PF00768">
    <property type="entry name" value="Peptidase_S11"/>
    <property type="match status" value="1"/>
</dbReference>
<keyword evidence="5" id="KW-0573">Peptidoglycan synthesis</keyword>
<feature type="chain" id="PRO_5045353143" description="Peptidase S11 D-alanyl-D-alanine carboxypeptidase A N-terminal domain-containing protein" evidence="9">
    <location>
        <begin position="29"/>
        <end position="425"/>
    </location>
</feature>
<dbReference type="InterPro" id="IPR018044">
    <property type="entry name" value="Peptidase_S11"/>
</dbReference>
<keyword evidence="8" id="KW-0472">Membrane</keyword>
<evidence type="ECO:0000256" key="5">
    <source>
        <dbReference type="ARBA" id="ARBA00022984"/>
    </source>
</evidence>
<proteinExistence type="inferred from homology"/>
<evidence type="ECO:0000256" key="8">
    <source>
        <dbReference type="SAM" id="Phobius"/>
    </source>
</evidence>
<dbReference type="EMBL" id="BAABIC010000029">
    <property type="protein sequence ID" value="GAA4710382.1"/>
    <property type="molecule type" value="Genomic_DNA"/>
</dbReference>
<dbReference type="RefSeq" id="WP_345384175.1">
    <property type="nucleotide sequence ID" value="NZ_BAABIC010000029.1"/>
</dbReference>
<feature type="signal peptide" evidence="9">
    <location>
        <begin position="1"/>
        <end position="28"/>
    </location>
</feature>